<reference evidence="1 2" key="1">
    <citation type="submission" date="2020-08" db="EMBL/GenBank/DDBJ databases">
        <title>Genomic Encyclopedia of Type Strains, Phase IV (KMG-V): Genome sequencing to study the core and pangenomes of soil and plant-associated prokaryotes.</title>
        <authorList>
            <person name="Whitman W."/>
        </authorList>
    </citation>
    <scope>NUCLEOTIDE SEQUENCE [LARGE SCALE GENOMIC DNA]</scope>
    <source>
        <strain evidence="1 2">ANJLi2</strain>
    </source>
</reference>
<dbReference type="RefSeq" id="WP_076379098.1">
    <property type="nucleotide sequence ID" value="NZ_FTMG01000030.1"/>
</dbReference>
<accession>A0ABR6PVE5</accession>
<gene>
    <name evidence="1" type="ORF">HDF23_005882</name>
</gene>
<dbReference type="Proteomes" id="UP000541583">
    <property type="component" value="Unassembled WGS sequence"/>
</dbReference>
<proteinExistence type="predicted"/>
<dbReference type="EMBL" id="JACHCB010000029">
    <property type="protein sequence ID" value="MBB6113099.1"/>
    <property type="molecule type" value="Genomic_DNA"/>
</dbReference>
<evidence type="ECO:0000313" key="2">
    <source>
        <dbReference type="Proteomes" id="UP000541583"/>
    </source>
</evidence>
<sequence>MILNKNELIRAALYYSAYEWECLFDRFLNPFMEENKADLVTYYIFLSNYRGDHVRLIMKAVVGKEQLIIDKLTKGFENFVNVNPSGEPSLPFQPGKGLWMNFLNNSMAMNNFDAMTLLQVSLFDDLAELLSKIIQYYAARAVASDMESKIEFSISLLIHLFKPFSFDIAMEFLQSLMESGIQTSELSLLPDVVRDGMADAAVTAAENFDLLTELQTSEMTVTDQGDELCRLWLAACSSKLNSDSHYASVLAMVLNQYTQQFGFDELSKIYLWQLLKTFYSLTISNSIS</sequence>
<keyword evidence="2" id="KW-1185">Reference proteome</keyword>
<evidence type="ECO:0000313" key="1">
    <source>
        <dbReference type="EMBL" id="MBB6113099.1"/>
    </source>
</evidence>
<protein>
    <submittedName>
        <fullName evidence="1">Uncharacterized protein</fullName>
    </submittedName>
</protein>
<organism evidence="1 2">
    <name type="scientific">Mucilaginibacter lappiensis</name>
    <dbReference type="NCBI Taxonomy" id="354630"/>
    <lineage>
        <taxon>Bacteria</taxon>
        <taxon>Pseudomonadati</taxon>
        <taxon>Bacteroidota</taxon>
        <taxon>Sphingobacteriia</taxon>
        <taxon>Sphingobacteriales</taxon>
        <taxon>Sphingobacteriaceae</taxon>
        <taxon>Mucilaginibacter</taxon>
    </lineage>
</organism>
<name>A0ABR6PVE5_9SPHI</name>
<comment type="caution">
    <text evidence="1">The sequence shown here is derived from an EMBL/GenBank/DDBJ whole genome shotgun (WGS) entry which is preliminary data.</text>
</comment>